<dbReference type="Proteomes" id="UP000027471">
    <property type="component" value="Unassembled WGS sequence"/>
</dbReference>
<evidence type="ECO:0000259" key="3">
    <source>
        <dbReference type="Pfam" id="PF13550"/>
    </source>
</evidence>
<accession>A0A074JUC3</accession>
<evidence type="ECO:0000259" key="2">
    <source>
        <dbReference type="Pfam" id="PF13547"/>
    </source>
</evidence>
<comment type="caution">
    <text evidence="5">The sequence shown here is derived from an EMBL/GenBank/DDBJ whole genome shotgun (WGS) entry which is preliminary data.</text>
</comment>
<feature type="domain" description="Tip attachment protein J" evidence="3">
    <location>
        <begin position="816"/>
        <end position="974"/>
    </location>
</feature>
<dbReference type="InterPro" id="IPR032876">
    <property type="entry name" value="J_dom"/>
</dbReference>
<evidence type="ECO:0000313" key="5">
    <source>
        <dbReference type="EMBL" id="KEO59223.1"/>
    </source>
</evidence>
<dbReference type="EMBL" id="AUNB01000029">
    <property type="protein sequence ID" value="KEO59223.1"/>
    <property type="molecule type" value="Genomic_DNA"/>
</dbReference>
<dbReference type="InterPro" id="IPR017853">
    <property type="entry name" value="GH"/>
</dbReference>
<dbReference type="Pfam" id="PF23666">
    <property type="entry name" value="Rcc01698_C"/>
    <property type="match status" value="1"/>
</dbReference>
<dbReference type="InterPro" id="IPR056490">
    <property type="entry name" value="Rcc01698_C"/>
</dbReference>
<feature type="domain" description="GTA TIM-barrel-like" evidence="2">
    <location>
        <begin position="460"/>
        <end position="754"/>
    </location>
</feature>
<evidence type="ECO:0000313" key="6">
    <source>
        <dbReference type="Proteomes" id="UP000027471"/>
    </source>
</evidence>
<evidence type="ECO:0008006" key="7">
    <source>
        <dbReference type="Google" id="ProtNLM"/>
    </source>
</evidence>
<dbReference type="Pfam" id="PF13550">
    <property type="entry name" value="Phage-tail_3"/>
    <property type="match status" value="1"/>
</dbReference>
<name>A0A074JUC3_9RHOB</name>
<dbReference type="Pfam" id="PF13547">
    <property type="entry name" value="GTA_TIM"/>
    <property type="match status" value="1"/>
</dbReference>
<dbReference type="SUPFAM" id="SSF51445">
    <property type="entry name" value="(Trans)glycosidases"/>
    <property type="match status" value="1"/>
</dbReference>
<keyword evidence="6" id="KW-1185">Reference proteome</keyword>
<reference evidence="5 6" key="1">
    <citation type="journal article" date="2015" name="Antonie Van Leeuwenhoek">
        <title>Thioclava indica sp. nov., isolated from surface seawater of the Indian Ocean.</title>
        <authorList>
            <person name="Liu Y."/>
            <person name="Lai Q."/>
            <person name="Du J."/>
            <person name="Xu H."/>
            <person name="Jiang L."/>
            <person name="Shao Z."/>
        </authorList>
    </citation>
    <scope>NUCLEOTIDE SEQUENCE [LARGE SCALE GENOMIC DNA]</scope>
    <source>
        <strain evidence="5 6">DT23-4</strain>
    </source>
</reference>
<dbReference type="CDD" id="cd19607">
    <property type="entry name" value="GTA_TIM-barrel-like"/>
    <property type="match status" value="1"/>
</dbReference>
<protein>
    <recommendedName>
        <fullName evidence="7">Host specificity protein</fullName>
    </recommendedName>
</protein>
<dbReference type="eggNOG" id="COG3391">
    <property type="taxonomic scope" value="Bacteria"/>
</dbReference>
<sequence>MATILLSAAGAAIGGGFGGTVLGLSGAVIGRAVGATLGRAIDQRLLGSGSGTVETGRVERLRLTGASEGDGLGVVWGRMRVGGQVIWATRFIEGSSTNGGGKNQPKVTSYSYSVSLAVALGEGEILRVGRIWADGAEVDPETLNLRVYTGSEDQQPDPKIEAVEGVGEAPAYRGIAYVVFENLELADYGNRVPQFTFEVVRPAQGPLLDAAPDLTRGVQAVALIPGTGEYALATTKVYETGVGGTVRYPAGSSLVGLSGAGVAGTTVLANQNAPGSQTDFARSLMVLDEELPQCGATSLVVSWFGDDLRCDTCAVRPKVATKQVDGREMPWVVSGLARADAEEIAQLEGRTVYGGTPADASVIEAIVALKAAGKAVTFYPFILMEQLAGNGLPDPWSDADEQPALPWRGRITLSDAPGRAGSSDGTAGAQAEVAAFFGAASVSDFIPAGKSVTYTGPQEWSLRRFILHYAHLCAMAGGVDAFCISSEMRSLTQIRGAGNSFPAVAALRVLAADVRAILGEGCKIGYAADWSEYFGHQPGNGDRFFHLDPLWADENIDFIGIDNYMPMSDWRDGEQHADAHWGAIYDLDYLRSNIEGGEGYDWYYASSEHRDAQIRTPITDGEHDEPWVWRYKDLRGWWENGHHDRVDGVRLEVPTAWVPRSKPIWFTEMGCAAIDKGTNQPNKFLDPKSSESSLPHYSDGRRDDFLQMQYLRAMVSYWGECARNPVSELYGGPMVDMARAHVWAWDTRPYPQFPALDEIWSDGANYARGHWISGRATAQPLSNVISEICAAAGLSDIDTSAVYGVVRGYRVEGAISPRGALQSLSLAYGFDALERDGTLVFRMRDASVDEVLRLPELALDEDSQSLETRRASEAEMAGRVRLSYVEADGSFETRAVEAVFPDETSSAASSSEVPLALTRAEGMRIAQRWLSEARVARDTARFVLPPSLGWLGPGDVVTLEDGEGARRYRIDRIERGDAISVDAVRVEPGIYEPSDEAEELVTIKPFVVPVPVTPVFLDLPLLSGDENPYAPHLAVTASPWPGAVAVYDAAEDAGLERNTTIERRSVIGQTQNALNAAQTGLWDRGTALRVKLAYGTLSSASEEAVLAGANAMAIGNGSSDNWEIFQFCEATPVEPGVYDLSLRLRGQLGSNGLLPQVWPEGSVVVLLSGGVDQISLPSSLRNLARHYRIGSASRAYDDASYVHTVQAFSGIGLRPYSPCHLEVEARASGWNIRWIRRTRIGGDDWSGYDVALGEASERYLVRVMEGVEVRRELEVISAQWSYTQAQKSADGITGGFEVAVAQISDIYGPGLFARISVSG</sequence>
<organism evidence="5 6">
    <name type="scientific">Thioclava indica</name>
    <dbReference type="NCBI Taxonomy" id="1353528"/>
    <lineage>
        <taxon>Bacteria</taxon>
        <taxon>Pseudomonadati</taxon>
        <taxon>Pseudomonadota</taxon>
        <taxon>Alphaproteobacteria</taxon>
        <taxon>Rhodobacterales</taxon>
        <taxon>Paracoccaceae</taxon>
        <taxon>Thioclava</taxon>
    </lineage>
</organism>
<dbReference type="InterPro" id="IPR025195">
    <property type="entry name" value="GTA_TIM_dom"/>
</dbReference>
<dbReference type="RefSeq" id="WP_038130880.1">
    <property type="nucleotide sequence ID" value="NZ_AUNB01000029.1"/>
</dbReference>
<dbReference type="Gene3D" id="3.20.20.80">
    <property type="entry name" value="Glycosidases"/>
    <property type="match status" value="1"/>
</dbReference>
<gene>
    <name evidence="5" type="ORF">DT23_03875</name>
</gene>
<dbReference type="STRING" id="1353528.DT23_03875"/>
<proteinExistence type="predicted"/>
<evidence type="ECO:0000256" key="1">
    <source>
        <dbReference type="SAM" id="MobiDB-lite"/>
    </source>
</evidence>
<dbReference type="OrthoDB" id="8445115at2"/>
<feature type="domain" description="Rcc01698-like C-terminal" evidence="4">
    <location>
        <begin position="1065"/>
        <end position="1165"/>
    </location>
</feature>
<evidence type="ECO:0000259" key="4">
    <source>
        <dbReference type="Pfam" id="PF23666"/>
    </source>
</evidence>
<feature type="region of interest" description="Disordered" evidence="1">
    <location>
        <begin position="678"/>
        <end position="698"/>
    </location>
</feature>